<evidence type="ECO:0000313" key="5">
    <source>
        <dbReference type="EMBL" id="MBO0416640.1"/>
    </source>
</evidence>
<dbReference type="EMBL" id="JAFLRD010000010">
    <property type="protein sequence ID" value="MBO0416640.1"/>
    <property type="molecule type" value="Genomic_DNA"/>
</dbReference>
<keyword evidence="2" id="KW-1133">Transmembrane helix</keyword>
<accession>A0ABS3GNK0</accession>
<keyword evidence="3" id="KW-0732">Signal</keyword>
<keyword evidence="2" id="KW-0472">Membrane</keyword>
<evidence type="ECO:0000256" key="2">
    <source>
        <dbReference type="SAM" id="Phobius"/>
    </source>
</evidence>
<feature type="transmembrane region" description="Helical" evidence="2">
    <location>
        <begin position="115"/>
        <end position="135"/>
    </location>
</feature>
<comment type="caution">
    <text evidence="5">The sequence shown here is derived from an EMBL/GenBank/DDBJ whole genome shotgun (WGS) entry which is preliminary data.</text>
</comment>
<organism evidence="5 6">
    <name type="scientific">Chromobacterium haemolyticum</name>
    <dbReference type="NCBI Taxonomy" id="394935"/>
    <lineage>
        <taxon>Bacteria</taxon>
        <taxon>Pseudomonadati</taxon>
        <taxon>Pseudomonadota</taxon>
        <taxon>Betaproteobacteria</taxon>
        <taxon>Neisseriales</taxon>
        <taxon>Chromobacteriaceae</taxon>
        <taxon>Chromobacterium</taxon>
    </lineage>
</organism>
<evidence type="ECO:0000256" key="1">
    <source>
        <dbReference type="SAM" id="MobiDB-lite"/>
    </source>
</evidence>
<reference evidence="5 6" key="1">
    <citation type="submission" date="2021-03" db="EMBL/GenBank/DDBJ databases">
        <title>First Case of infection caused by Chromobacterium haemolyticum derived from water in China.</title>
        <authorList>
            <person name="Chen J."/>
            <person name="Liu C."/>
        </authorList>
    </citation>
    <scope>NUCLEOTIDE SEQUENCE [LARGE SCALE GENOMIC DNA]</scope>
    <source>
        <strain evidence="5 6">WJ-5</strain>
    </source>
</reference>
<feature type="chain" id="PRO_5045836359" evidence="3">
    <location>
        <begin position="18"/>
        <end position="310"/>
    </location>
</feature>
<evidence type="ECO:0000259" key="4">
    <source>
        <dbReference type="Pfam" id="PF10881"/>
    </source>
</evidence>
<dbReference type="Proteomes" id="UP000664349">
    <property type="component" value="Unassembled WGS sequence"/>
</dbReference>
<dbReference type="InterPro" id="IPR024402">
    <property type="entry name" value="DUF2726"/>
</dbReference>
<feature type="signal peptide" evidence="3">
    <location>
        <begin position="1"/>
        <end position="17"/>
    </location>
</feature>
<proteinExistence type="predicted"/>
<name>A0ABS3GNK0_9NEIS</name>
<evidence type="ECO:0000313" key="6">
    <source>
        <dbReference type="Proteomes" id="UP000664349"/>
    </source>
</evidence>
<feature type="region of interest" description="Disordered" evidence="1">
    <location>
        <begin position="68"/>
        <end position="87"/>
    </location>
</feature>
<keyword evidence="2" id="KW-0812">Transmembrane</keyword>
<evidence type="ECO:0000256" key="3">
    <source>
        <dbReference type="SAM" id="SignalP"/>
    </source>
</evidence>
<dbReference type="RefSeq" id="WP_200122778.1">
    <property type="nucleotide sequence ID" value="NZ_JAEILV010000009.1"/>
</dbReference>
<keyword evidence="6" id="KW-1185">Reference proteome</keyword>
<dbReference type="Pfam" id="PF10881">
    <property type="entry name" value="DUF2726"/>
    <property type="match status" value="1"/>
</dbReference>
<gene>
    <name evidence="5" type="ORF">J1C50_14085</name>
</gene>
<sequence length="310" mass="34494">MKALCVIALVLTTAAHASVIECKFPNGQSLLTSDQSCPAGTTFKRPIVQDKRSPQTPAYVNDDELLSSMLPSRSPRNPDTPQPTKVPAYVNDDKFISSIPPSQNQGKENAPQATGINMTTLAIIFIVLAALAALMKSNKGSKIKLKNEEAKAKKYEPEYEANTRKFGSARFKIKNKTLLTQREQECFKRLTQSLHPDFLVFPQVAFSQIIDTEGGSKFDNEGLRRTMSQKVADFVVCKPDLTMIAIIELDDRSHIGKEEKDKQRDSIVRQIGLMPLRIPRTPNQSTLDEYARVLRRMHPKEAKPATAPAA</sequence>
<feature type="domain" description="DUF2726" evidence="4">
    <location>
        <begin position="176"/>
        <end position="271"/>
    </location>
</feature>
<protein>
    <submittedName>
        <fullName evidence="5">DUF2726 domain-containing protein</fullName>
    </submittedName>
</protein>